<accession>A0ABZ1LMW6</accession>
<gene>
    <name evidence="2" type="ORF">OG814_42205</name>
</gene>
<evidence type="ECO:0000256" key="1">
    <source>
        <dbReference type="SAM" id="MobiDB-lite"/>
    </source>
</evidence>
<dbReference type="RefSeq" id="WP_327166750.1">
    <property type="nucleotide sequence ID" value="NZ_CP108189.1"/>
</dbReference>
<dbReference type="EMBL" id="CP108189">
    <property type="protein sequence ID" value="WTR75871.1"/>
    <property type="molecule type" value="Genomic_DNA"/>
</dbReference>
<reference evidence="2 3" key="1">
    <citation type="submission" date="2022-10" db="EMBL/GenBank/DDBJ databases">
        <title>The complete genomes of actinobacterial strains from the NBC collection.</title>
        <authorList>
            <person name="Joergensen T.S."/>
            <person name="Alvarez Arevalo M."/>
            <person name="Sterndorff E.B."/>
            <person name="Faurdal D."/>
            <person name="Vuksanovic O."/>
            <person name="Mourched A.-S."/>
            <person name="Charusanti P."/>
            <person name="Shaw S."/>
            <person name="Blin K."/>
            <person name="Weber T."/>
        </authorList>
    </citation>
    <scope>NUCLEOTIDE SEQUENCE [LARGE SCALE GENOMIC DNA]</scope>
    <source>
        <strain evidence="2 3">NBC_00123</strain>
        <plasmid evidence="2 3">unnamed1</plasmid>
    </source>
</reference>
<organism evidence="2 3">
    <name type="scientific">Streptomyces zaomyceticus</name>
    <dbReference type="NCBI Taxonomy" id="68286"/>
    <lineage>
        <taxon>Bacteria</taxon>
        <taxon>Bacillati</taxon>
        <taxon>Actinomycetota</taxon>
        <taxon>Actinomycetes</taxon>
        <taxon>Kitasatosporales</taxon>
        <taxon>Streptomycetaceae</taxon>
        <taxon>Streptomyces</taxon>
    </lineage>
</organism>
<dbReference type="Proteomes" id="UP001622594">
    <property type="component" value="Plasmid unnamed1"/>
</dbReference>
<protein>
    <submittedName>
        <fullName evidence="2">Uncharacterized protein</fullName>
    </submittedName>
</protein>
<feature type="region of interest" description="Disordered" evidence="1">
    <location>
        <begin position="107"/>
        <end position="129"/>
    </location>
</feature>
<name>A0ABZ1LMW6_9ACTN</name>
<evidence type="ECO:0000313" key="2">
    <source>
        <dbReference type="EMBL" id="WTR75871.1"/>
    </source>
</evidence>
<geneLocation type="plasmid" evidence="2 3">
    <name>unnamed1</name>
</geneLocation>
<keyword evidence="2" id="KW-0614">Plasmid</keyword>
<proteinExistence type="predicted"/>
<evidence type="ECO:0000313" key="3">
    <source>
        <dbReference type="Proteomes" id="UP001622594"/>
    </source>
</evidence>
<sequence>MTLLIKILPVSLQPSSTSGALPLAKSLSFTPRLIIPDKRSWISTQPDDLALFAIDAAGPTLHPCHQHFCGLRTVSNGFRVWMGRLLGWLYDQATPDRLPREKALKSLHQGSLDNPLPPSQASTLGPFYY</sequence>
<keyword evidence="3" id="KW-1185">Reference proteome</keyword>